<dbReference type="PANTHER" id="PTHR12375">
    <property type="entry name" value="RNA-BINDING PROTEIN LUC7-RELATED"/>
    <property type="match status" value="1"/>
</dbReference>
<name>A0A7J7J1V0_BUGNE</name>
<dbReference type="Pfam" id="PF03194">
    <property type="entry name" value="LUC7"/>
    <property type="match status" value="1"/>
</dbReference>
<comment type="caution">
    <text evidence="4">The sequence shown here is derived from an EMBL/GenBank/DDBJ whole genome shotgun (WGS) entry which is preliminary data.</text>
</comment>
<dbReference type="Proteomes" id="UP000593567">
    <property type="component" value="Unassembled WGS sequence"/>
</dbReference>
<feature type="compositionally biased region" description="Basic residues" evidence="3">
    <location>
        <begin position="296"/>
        <end position="350"/>
    </location>
</feature>
<proteinExistence type="inferred from homology"/>
<keyword evidence="2" id="KW-0175">Coiled coil</keyword>
<feature type="compositionally biased region" description="Basic and acidic residues" evidence="3">
    <location>
        <begin position="241"/>
        <end position="261"/>
    </location>
</feature>
<feature type="compositionally biased region" description="Polar residues" evidence="3">
    <location>
        <begin position="406"/>
        <end position="415"/>
    </location>
</feature>
<evidence type="ECO:0000256" key="2">
    <source>
        <dbReference type="SAM" id="Coils"/>
    </source>
</evidence>
<organism evidence="4 5">
    <name type="scientific">Bugula neritina</name>
    <name type="common">Brown bryozoan</name>
    <name type="synonym">Sertularia neritina</name>
    <dbReference type="NCBI Taxonomy" id="10212"/>
    <lineage>
        <taxon>Eukaryota</taxon>
        <taxon>Metazoa</taxon>
        <taxon>Spiralia</taxon>
        <taxon>Lophotrochozoa</taxon>
        <taxon>Bryozoa</taxon>
        <taxon>Gymnolaemata</taxon>
        <taxon>Cheilostomatida</taxon>
        <taxon>Flustrina</taxon>
        <taxon>Buguloidea</taxon>
        <taxon>Bugulidae</taxon>
        <taxon>Bugula</taxon>
    </lineage>
</organism>
<dbReference type="EMBL" id="VXIV02003192">
    <property type="protein sequence ID" value="KAF6020129.1"/>
    <property type="molecule type" value="Genomic_DNA"/>
</dbReference>
<dbReference type="InterPro" id="IPR004882">
    <property type="entry name" value="Luc7-rel"/>
</dbReference>
<feature type="compositionally biased region" description="Basic and acidic residues" evidence="3">
    <location>
        <begin position="364"/>
        <end position="405"/>
    </location>
</feature>
<feature type="compositionally biased region" description="Polar residues" evidence="3">
    <location>
        <begin position="445"/>
        <end position="456"/>
    </location>
</feature>
<evidence type="ECO:0000256" key="1">
    <source>
        <dbReference type="ARBA" id="ARBA00005655"/>
    </source>
</evidence>
<keyword evidence="5" id="KW-1185">Reference proteome</keyword>
<evidence type="ECO:0000256" key="3">
    <source>
        <dbReference type="SAM" id="MobiDB-lite"/>
    </source>
</evidence>
<dbReference type="GO" id="GO:0003729">
    <property type="term" value="F:mRNA binding"/>
    <property type="evidence" value="ECO:0007669"/>
    <property type="project" value="InterPro"/>
</dbReference>
<evidence type="ECO:0000313" key="4">
    <source>
        <dbReference type="EMBL" id="KAF6020129.1"/>
    </source>
</evidence>
<comment type="similarity">
    <text evidence="1">Belongs to the Luc7 family.</text>
</comment>
<feature type="coiled-coil region" evidence="2">
    <location>
        <begin position="129"/>
        <end position="178"/>
    </location>
</feature>
<feature type="compositionally biased region" description="Basic residues" evidence="3">
    <location>
        <begin position="279"/>
        <end position="289"/>
    </location>
</feature>
<sequence>MASSAAALLDELMGRNRNANPNDEGGNIKWDNAEVCKHFLCGYCPSELFTNTKADLGPCSLIHDEPLRREYQKSSRFEKMGYEERWIECLEDIVSDVDKKIKRGHQRLAMTQEGEPPQSQASGPKQEQITQLTTKINDLVENAERLGNEGKVEEAQGVMKLCEQLRKERQHLENISNDRPDHASQAKQMEVCPVCGAFLIVGDAESRQREHLMGKQHMGYAQMRATVDEFKEKKRQKIATHKAEMEKRREDERKKREERDRARRRSRSRDRRDRDRGGRRGSRTRRRSRSRDNREKRRSRSRGRRSRSRDRTRRKSQSRDRRRSRSTGRHRSRSRDRRRSKEKSKRSRSKDRHDKGSQRTSRAGSHERDRITGKSGKNEERSENTDDSTKVDQHENKEGNIEKSNLDSNLNGQSSEEGRTDSGLVRDVAEGRANGSLQDDELKLNLQSNGDSETLQ</sequence>
<accession>A0A7J7J1V0</accession>
<protein>
    <submittedName>
        <fullName evidence="4">LUC7L3</fullName>
    </submittedName>
</protein>
<dbReference type="GO" id="GO:0006376">
    <property type="term" value="P:mRNA splice site recognition"/>
    <property type="evidence" value="ECO:0007669"/>
    <property type="project" value="InterPro"/>
</dbReference>
<evidence type="ECO:0000313" key="5">
    <source>
        <dbReference type="Proteomes" id="UP000593567"/>
    </source>
</evidence>
<dbReference type="AlphaFoldDB" id="A0A7J7J1V0"/>
<feature type="region of interest" description="Disordered" evidence="3">
    <location>
        <begin position="231"/>
        <end position="456"/>
    </location>
</feature>
<dbReference type="GO" id="GO:0005685">
    <property type="term" value="C:U1 snRNP"/>
    <property type="evidence" value="ECO:0007669"/>
    <property type="project" value="InterPro"/>
</dbReference>
<dbReference type="OrthoDB" id="10266921at2759"/>
<gene>
    <name evidence="4" type="ORF">EB796_021571</name>
</gene>
<reference evidence="4" key="1">
    <citation type="submission" date="2020-06" db="EMBL/GenBank/DDBJ databases">
        <title>Draft genome of Bugula neritina, a colonial animal packing powerful symbionts and potential medicines.</title>
        <authorList>
            <person name="Rayko M."/>
        </authorList>
    </citation>
    <scope>NUCLEOTIDE SEQUENCE [LARGE SCALE GENOMIC DNA]</scope>
    <source>
        <strain evidence="4">Kwan_BN1</strain>
    </source>
</reference>